<protein>
    <recommendedName>
        <fullName evidence="3">DUF3383 domain-containing protein</fullName>
    </recommendedName>
</protein>
<dbReference type="Pfam" id="PF11863">
    <property type="entry name" value="DUF3383"/>
    <property type="match status" value="1"/>
</dbReference>
<organism evidence="1 2">
    <name type="scientific">Domibacillus iocasae</name>
    <dbReference type="NCBI Taxonomy" id="1714016"/>
    <lineage>
        <taxon>Bacteria</taxon>
        <taxon>Bacillati</taxon>
        <taxon>Bacillota</taxon>
        <taxon>Bacilli</taxon>
        <taxon>Bacillales</taxon>
        <taxon>Bacillaceae</taxon>
        <taxon>Domibacillus</taxon>
    </lineage>
</organism>
<dbReference type="OrthoDB" id="1684431at2"/>
<dbReference type="STRING" id="1714016.BA724_04270"/>
<comment type="caution">
    <text evidence="1">The sequence shown here is derived from an EMBL/GenBank/DDBJ whole genome shotgun (WGS) entry which is preliminary data.</text>
</comment>
<dbReference type="Proteomes" id="UP000095658">
    <property type="component" value="Unassembled WGS sequence"/>
</dbReference>
<name>A0A1E7DQ60_9BACI</name>
<dbReference type="InterPro" id="IPR021808">
    <property type="entry name" value="DUF3383"/>
</dbReference>
<evidence type="ECO:0000313" key="1">
    <source>
        <dbReference type="EMBL" id="OES45230.1"/>
    </source>
</evidence>
<reference evidence="1 2" key="1">
    <citation type="submission" date="2016-06" db="EMBL/GenBank/DDBJ databases">
        <title>Domibacillus iocasae genome sequencing.</title>
        <authorList>
            <person name="Verma A."/>
            <person name="Pal Y."/>
            <person name="Ojha A.K."/>
            <person name="Krishnamurthi S."/>
        </authorList>
    </citation>
    <scope>NUCLEOTIDE SEQUENCE [LARGE SCALE GENOMIC DNA]</scope>
    <source>
        <strain evidence="1 2">DSM 29979</strain>
    </source>
</reference>
<gene>
    <name evidence="1" type="ORF">BA724_04270</name>
</gene>
<sequence>MPIRDVSVNIALDKPIGLAGFGKPLIIGQNTDGFAYKEYLTLESLEADFAKGTDVYKKAQALLDQDNRPARFAVAGYDSASTDATVSKTAAELVAASLYLDWYFLITTSNTPADIVAVADAIEASKASGYPKMYSGQVAAAADLATVLAKGYERTFVGVHPITEALDAANVGENGNKEVGSITWKGKSLNGITPQVLTADELAAIEDANGYAYLTKAGDNVTSEGKVMSGEYIDVMHGLDWVTANIEQRVQKVFNNKPKVAYTDGGISQLESAVLSVLKIGFRQGIIADDETGAGIYSTSFRLRSETTPEERASRKYTGGNFNFELAGAIHEAAISGTVSQ</sequence>
<evidence type="ECO:0000313" key="2">
    <source>
        <dbReference type="Proteomes" id="UP000095658"/>
    </source>
</evidence>
<dbReference type="AlphaFoldDB" id="A0A1E7DQ60"/>
<accession>A0A1E7DQ60</accession>
<dbReference type="RefSeq" id="WP_069938111.1">
    <property type="nucleotide sequence ID" value="NZ_MAMP01000020.1"/>
</dbReference>
<dbReference type="EMBL" id="MAMP01000020">
    <property type="protein sequence ID" value="OES45230.1"/>
    <property type="molecule type" value="Genomic_DNA"/>
</dbReference>
<proteinExistence type="predicted"/>
<evidence type="ECO:0008006" key="3">
    <source>
        <dbReference type="Google" id="ProtNLM"/>
    </source>
</evidence>
<keyword evidence="2" id="KW-1185">Reference proteome</keyword>